<keyword evidence="3" id="KW-0804">Transcription</keyword>
<protein>
    <submittedName>
        <fullName evidence="6">AraC family transcriptional regulator</fullName>
    </submittedName>
    <submittedName>
        <fullName evidence="5">Transcriptional regulator, AraC family</fullName>
    </submittedName>
</protein>
<feature type="domain" description="HTH araC/xylS-type" evidence="4">
    <location>
        <begin position="197"/>
        <end position="295"/>
    </location>
</feature>
<dbReference type="Pfam" id="PF10114">
    <property type="entry name" value="PocR"/>
    <property type="match status" value="1"/>
</dbReference>
<evidence type="ECO:0000313" key="8">
    <source>
        <dbReference type="Proteomes" id="UP000242958"/>
    </source>
</evidence>
<dbReference type="PROSITE" id="PS01124">
    <property type="entry name" value="HTH_ARAC_FAMILY_2"/>
    <property type="match status" value="1"/>
</dbReference>
<dbReference type="SMART" id="SM00342">
    <property type="entry name" value="HTH_ARAC"/>
    <property type="match status" value="1"/>
</dbReference>
<dbReference type="SUPFAM" id="SSF46689">
    <property type="entry name" value="Homeodomain-like"/>
    <property type="match status" value="2"/>
</dbReference>
<dbReference type="AlphaFoldDB" id="A0A134CD76"/>
<dbReference type="PATRIC" id="fig|1588748.3.peg.1438"/>
<evidence type="ECO:0000313" key="5">
    <source>
        <dbReference type="EMBL" id="KXB90172.1"/>
    </source>
</evidence>
<dbReference type="EMBL" id="NFMF01000003">
    <property type="protein sequence ID" value="PNH22152.1"/>
    <property type="molecule type" value="Genomic_DNA"/>
</dbReference>
<dbReference type="InterPro" id="IPR018060">
    <property type="entry name" value="HTH_AraC"/>
</dbReference>
<dbReference type="PANTHER" id="PTHR43280">
    <property type="entry name" value="ARAC-FAMILY TRANSCRIPTIONAL REGULATOR"/>
    <property type="match status" value="1"/>
</dbReference>
<comment type="caution">
    <text evidence="5">The sequence shown here is derived from an EMBL/GenBank/DDBJ whole genome shotgun (WGS) entry which is preliminary data.</text>
</comment>
<evidence type="ECO:0000259" key="4">
    <source>
        <dbReference type="PROSITE" id="PS01124"/>
    </source>
</evidence>
<evidence type="ECO:0000313" key="6">
    <source>
        <dbReference type="EMBL" id="PNH22152.1"/>
    </source>
</evidence>
<dbReference type="Proteomes" id="UP000242958">
    <property type="component" value="Unassembled WGS sequence"/>
</dbReference>
<dbReference type="EMBL" id="LSDT01000050">
    <property type="protein sequence ID" value="KXB90172.1"/>
    <property type="molecule type" value="Genomic_DNA"/>
</dbReference>
<reference evidence="7" key="2">
    <citation type="submission" date="2016-01" db="EMBL/GenBank/DDBJ databases">
        <authorList>
            <person name="Mitreva M."/>
            <person name="Pepin K.H."/>
            <person name="Mihindukulasuriya K.A."/>
            <person name="Fulton R."/>
            <person name="Fronick C."/>
            <person name="O'Laughlin M."/>
            <person name="Miner T."/>
            <person name="Herter B."/>
            <person name="Rosa B.A."/>
            <person name="Cordes M."/>
            <person name="Tomlinson C."/>
            <person name="Wollam A."/>
            <person name="Palsikar V.B."/>
            <person name="Mardis E.R."/>
            <person name="Wilson R.K."/>
        </authorList>
    </citation>
    <scope>NUCLEOTIDE SEQUENCE [LARGE SCALE GENOMIC DNA]</scope>
    <source>
        <strain evidence="7">KA00182</strain>
    </source>
</reference>
<dbReference type="GO" id="GO:0003700">
    <property type="term" value="F:DNA-binding transcription factor activity"/>
    <property type="evidence" value="ECO:0007669"/>
    <property type="project" value="InterPro"/>
</dbReference>
<evidence type="ECO:0000256" key="2">
    <source>
        <dbReference type="ARBA" id="ARBA00023125"/>
    </source>
</evidence>
<name>A0A134CD76_9FIRM</name>
<dbReference type="STRING" id="1588748.HMPREF3182_01486"/>
<reference evidence="6 8" key="3">
    <citation type="submission" date="2017-05" db="EMBL/GenBank/DDBJ databases">
        <authorList>
            <person name="Song R."/>
            <person name="Chenine A.L."/>
            <person name="Ruprecht R.M."/>
        </authorList>
    </citation>
    <scope>NUCLEOTIDE SEQUENCE [LARGE SCALE GENOMIC DNA]</scope>
    <source>
        <strain evidence="6 8">KA00229</strain>
    </source>
</reference>
<dbReference type="Proteomes" id="UP000070160">
    <property type="component" value="Unassembled WGS sequence"/>
</dbReference>
<dbReference type="InterPro" id="IPR009057">
    <property type="entry name" value="Homeodomain-like_sf"/>
</dbReference>
<sequence length="300" mass="35217">MTITLSKETLVKRTVENILHDYAHATGIACVYVDIRGHERSTKYKFTKFCQFMRSIPAFRDRCYQCDLCGGVETLKRQYCCPYRCHSGLVDFAVPIIQENKLYGFIISGQVVLQDKRIEYLQQPTYWHDNANAKLYFESAPAYRYEEIMSASRVLQTLVVSQFPCCLQAQGYNMSVLTENERDMQEPEEINIRPEIKTAISFIKRNLHSNLCLKRIAEEIFLSESYLSKIFKQEMNMNLMQYINQCRICEAKKMLCQTNESVDCIGKKLGYHRTSYFCKIFKQYTGETPHVYRKRNSIEK</sequence>
<organism evidence="5 7">
    <name type="scientific">Megasphaera hutchinsoni</name>
    <dbReference type="NCBI Taxonomy" id="1588748"/>
    <lineage>
        <taxon>Bacteria</taxon>
        <taxon>Bacillati</taxon>
        <taxon>Bacillota</taxon>
        <taxon>Negativicutes</taxon>
        <taxon>Veillonellales</taxon>
        <taxon>Veillonellaceae</taxon>
        <taxon>Megasphaera</taxon>
    </lineage>
</organism>
<evidence type="ECO:0000256" key="1">
    <source>
        <dbReference type="ARBA" id="ARBA00023015"/>
    </source>
</evidence>
<dbReference type="GO" id="GO:0043565">
    <property type="term" value="F:sequence-specific DNA binding"/>
    <property type="evidence" value="ECO:0007669"/>
    <property type="project" value="InterPro"/>
</dbReference>
<proteinExistence type="predicted"/>
<accession>A0A2J8BBJ5</accession>
<keyword evidence="2" id="KW-0238">DNA-binding</keyword>
<reference evidence="5" key="1">
    <citation type="submission" date="2016-01" db="EMBL/GenBank/DDBJ databases">
        <authorList>
            <person name="Oliw E.H."/>
        </authorList>
    </citation>
    <scope>NUCLEOTIDE SEQUENCE [LARGE SCALE GENOMIC DNA]</scope>
    <source>
        <strain evidence="5">KA00182</strain>
    </source>
</reference>
<keyword evidence="1" id="KW-0805">Transcription regulation</keyword>
<evidence type="ECO:0000256" key="3">
    <source>
        <dbReference type="ARBA" id="ARBA00023163"/>
    </source>
</evidence>
<evidence type="ECO:0000313" key="7">
    <source>
        <dbReference type="Proteomes" id="UP000070160"/>
    </source>
</evidence>
<dbReference type="InterPro" id="IPR018771">
    <property type="entry name" value="PocR_dom"/>
</dbReference>
<gene>
    <name evidence="6" type="ORF">CAL30_02520</name>
    <name evidence="5" type="ORF">HMPREF3182_01486</name>
</gene>
<dbReference type="PANTHER" id="PTHR43280:SF2">
    <property type="entry name" value="HTH-TYPE TRANSCRIPTIONAL REGULATOR EXSA"/>
    <property type="match status" value="1"/>
</dbReference>
<dbReference type="Pfam" id="PF12833">
    <property type="entry name" value="HTH_18"/>
    <property type="match status" value="1"/>
</dbReference>
<keyword evidence="7" id="KW-1185">Reference proteome</keyword>
<dbReference type="Gene3D" id="1.10.10.60">
    <property type="entry name" value="Homeodomain-like"/>
    <property type="match status" value="2"/>
</dbReference>
<dbReference type="RefSeq" id="WP_007392680.1">
    <property type="nucleotide sequence ID" value="NZ_KQ960955.1"/>
</dbReference>
<accession>A0A134CD76</accession>